<dbReference type="AlphaFoldDB" id="A0AA97ALA8"/>
<proteinExistence type="predicted"/>
<organism evidence="2">
    <name type="scientific">Leptolyngbya sp. NK1-12</name>
    <dbReference type="NCBI Taxonomy" id="2547451"/>
    <lineage>
        <taxon>Bacteria</taxon>
        <taxon>Bacillati</taxon>
        <taxon>Cyanobacteriota</taxon>
        <taxon>Cyanophyceae</taxon>
        <taxon>Leptolyngbyales</taxon>
        <taxon>Leptolyngbyaceae</taxon>
        <taxon>Leptolyngbya group</taxon>
        <taxon>Leptolyngbya</taxon>
    </lineage>
</organism>
<name>A0AA97ALA8_9CYAN</name>
<protein>
    <submittedName>
        <fullName evidence="2">Uncharacterized protein</fullName>
    </submittedName>
</protein>
<feature type="transmembrane region" description="Helical" evidence="1">
    <location>
        <begin position="12"/>
        <end position="31"/>
    </location>
</feature>
<keyword evidence="1" id="KW-0812">Transmembrane</keyword>
<evidence type="ECO:0000313" key="2">
    <source>
        <dbReference type="EMBL" id="WNZ24437.1"/>
    </source>
</evidence>
<evidence type="ECO:0000256" key="1">
    <source>
        <dbReference type="SAM" id="Phobius"/>
    </source>
</evidence>
<dbReference type="RefSeq" id="WP_316430240.1">
    <property type="nucleotide sequence ID" value="NZ_CP053586.1"/>
</dbReference>
<reference evidence="2" key="1">
    <citation type="submission" date="2020-05" db="EMBL/GenBank/DDBJ databases">
        <authorList>
            <person name="Zhu T."/>
            <person name="Keshari N."/>
            <person name="Lu X."/>
        </authorList>
    </citation>
    <scope>NUCLEOTIDE SEQUENCE</scope>
    <source>
        <strain evidence="2">NK1-12</strain>
    </source>
</reference>
<sequence length="329" mass="37889">MSANSTTLKQQLFHATILIWAIAGQASFAFFRKIRLMFLYLRRNVIAQLQDPQPHPLKRPKVLAVIPHIASPAEARDRHRATAKIEKLGHTIDGLLTSFAHCELTILISTVPGRHVTAHLPEYQKKCVQVLEVTDCDPLYVGFRAQDELVQRLDHFDWFLFLEDDIVLHDSFFLEKLEQFNQRCGYSNAVLLPNRYEIWEGTKRYIDLTIDTRIAWNKLSQVEIEGVKYGECTNPHSALYCLSQAQLQAWVRSGRRWKYQNLMVGPLESAATFCLLECFRLYKPHPMNLNFLEVRHYDTKYSRLHPDPSPYALSPVRQPALVGAGSGRS</sequence>
<keyword evidence="1" id="KW-1133">Transmembrane helix</keyword>
<dbReference type="EMBL" id="CP053586">
    <property type="protein sequence ID" value="WNZ24437.1"/>
    <property type="molecule type" value="Genomic_DNA"/>
</dbReference>
<gene>
    <name evidence="2" type="ORF">HJG54_17295</name>
</gene>
<keyword evidence="1" id="KW-0472">Membrane</keyword>
<accession>A0AA97ALA8</accession>